<feature type="region of interest" description="Disordered" evidence="1">
    <location>
        <begin position="54"/>
        <end position="89"/>
    </location>
</feature>
<feature type="compositionally biased region" description="Polar residues" evidence="1">
    <location>
        <begin position="68"/>
        <end position="89"/>
    </location>
</feature>
<protein>
    <submittedName>
        <fullName evidence="2">Uncharacterized protein</fullName>
    </submittedName>
</protein>
<name>A0A6S7K5C7_PARCT</name>
<evidence type="ECO:0000313" key="2">
    <source>
        <dbReference type="EMBL" id="CAB4023021.1"/>
    </source>
</evidence>
<organism evidence="2 3">
    <name type="scientific">Paramuricea clavata</name>
    <name type="common">Red gorgonian</name>
    <name type="synonym">Violescent sea-whip</name>
    <dbReference type="NCBI Taxonomy" id="317549"/>
    <lineage>
        <taxon>Eukaryota</taxon>
        <taxon>Metazoa</taxon>
        <taxon>Cnidaria</taxon>
        <taxon>Anthozoa</taxon>
        <taxon>Octocorallia</taxon>
        <taxon>Malacalcyonacea</taxon>
        <taxon>Plexauridae</taxon>
        <taxon>Paramuricea</taxon>
    </lineage>
</organism>
<reference evidence="2" key="1">
    <citation type="submission" date="2020-04" db="EMBL/GenBank/DDBJ databases">
        <authorList>
            <person name="Alioto T."/>
            <person name="Alioto T."/>
            <person name="Gomez Garrido J."/>
        </authorList>
    </citation>
    <scope>NUCLEOTIDE SEQUENCE</scope>
    <source>
        <strain evidence="2">A484AB</strain>
    </source>
</reference>
<proteinExistence type="predicted"/>
<accession>A0A6S7K5C7</accession>
<dbReference type="EMBL" id="CACRXK020012272">
    <property type="protein sequence ID" value="CAB4023021.1"/>
    <property type="molecule type" value="Genomic_DNA"/>
</dbReference>
<keyword evidence="3" id="KW-1185">Reference proteome</keyword>
<gene>
    <name evidence="2" type="ORF">PACLA_8A054571</name>
</gene>
<comment type="caution">
    <text evidence="2">The sequence shown here is derived from an EMBL/GenBank/DDBJ whole genome shotgun (WGS) entry which is preliminary data.</text>
</comment>
<evidence type="ECO:0000256" key="1">
    <source>
        <dbReference type="SAM" id="MobiDB-lite"/>
    </source>
</evidence>
<feature type="non-terminal residue" evidence="2">
    <location>
        <position position="89"/>
    </location>
</feature>
<dbReference type="AlphaFoldDB" id="A0A6S7K5C7"/>
<sequence length="89" mass="9845">LCQSGSNLFSRDVSATSLLRNIYNTLCQCKNFRRRSSDEKYEYTQLLPTLVEMSSTSTSMESTEQGTEDSTSTLVAKSNSLTSVASIDE</sequence>
<dbReference type="Proteomes" id="UP001152795">
    <property type="component" value="Unassembled WGS sequence"/>
</dbReference>
<feature type="compositionally biased region" description="Low complexity" evidence="1">
    <location>
        <begin position="54"/>
        <end position="64"/>
    </location>
</feature>
<evidence type="ECO:0000313" key="3">
    <source>
        <dbReference type="Proteomes" id="UP001152795"/>
    </source>
</evidence>